<proteinExistence type="predicted"/>
<evidence type="ECO:0000313" key="1">
    <source>
        <dbReference type="EMBL" id="EON78737.1"/>
    </source>
</evidence>
<sequence length="132" mass="15636">MEKWLFVVLVVWINVSCQAPNQEYLVGKWKLDSVHYHYNNFSHSSTGWYQEEIYEYLPTDELIVRAVDAYIKIPISINGREIHHLDGQGKPEETYRIIKLEKSNLVLKVENTPLFSGKNQTRYEIRYFSKVP</sequence>
<dbReference type="STRING" id="1232681.ADIS_0634"/>
<keyword evidence="2" id="KW-1185">Reference proteome</keyword>
<dbReference type="Proteomes" id="UP000013909">
    <property type="component" value="Unassembled WGS sequence"/>
</dbReference>
<organism evidence="1 2">
    <name type="scientific">Lunatimonas lonarensis</name>
    <dbReference type="NCBI Taxonomy" id="1232681"/>
    <lineage>
        <taxon>Bacteria</taxon>
        <taxon>Pseudomonadati</taxon>
        <taxon>Bacteroidota</taxon>
        <taxon>Cytophagia</taxon>
        <taxon>Cytophagales</taxon>
        <taxon>Cyclobacteriaceae</taxon>
    </lineage>
</organism>
<comment type="caution">
    <text evidence="1">The sequence shown here is derived from an EMBL/GenBank/DDBJ whole genome shotgun (WGS) entry which is preliminary data.</text>
</comment>
<evidence type="ECO:0000313" key="2">
    <source>
        <dbReference type="Proteomes" id="UP000013909"/>
    </source>
</evidence>
<reference evidence="1 2" key="1">
    <citation type="submission" date="2013-02" db="EMBL/GenBank/DDBJ databases">
        <title>A novel strain isolated from Lonar lake, Maharashtra, India.</title>
        <authorList>
            <person name="Singh A."/>
        </authorList>
    </citation>
    <scope>NUCLEOTIDE SEQUENCE [LARGE SCALE GENOMIC DNA]</scope>
    <source>
        <strain evidence="1 2">AK24</strain>
    </source>
</reference>
<dbReference type="OrthoDB" id="839750at2"/>
<dbReference type="EMBL" id="AQHR01000022">
    <property type="protein sequence ID" value="EON78737.1"/>
    <property type="molecule type" value="Genomic_DNA"/>
</dbReference>
<name>R7ZXD9_9BACT</name>
<accession>R7ZXD9</accession>
<gene>
    <name evidence="1" type="ORF">ADIS_0634</name>
</gene>
<evidence type="ECO:0008006" key="3">
    <source>
        <dbReference type="Google" id="ProtNLM"/>
    </source>
</evidence>
<dbReference type="AlphaFoldDB" id="R7ZXD9"/>
<protein>
    <recommendedName>
        <fullName evidence="3">Lipocalin-like domain-containing protein</fullName>
    </recommendedName>
</protein>
<dbReference type="RefSeq" id="WP_010852782.1">
    <property type="nucleotide sequence ID" value="NZ_AQHR01000022.1"/>
</dbReference>